<keyword evidence="9" id="KW-0479">Metal-binding</keyword>
<dbReference type="GO" id="GO:0006950">
    <property type="term" value="P:response to stress"/>
    <property type="evidence" value="ECO:0007669"/>
    <property type="project" value="UniProtKB-ARBA"/>
</dbReference>
<dbReference type="EMBL" id="DVNK01000051">
    <property type="protein sequence ID" value="HIU47248.1"/>
    <property type="molecule type" value="Genomic_DNA"/>
</dbReference>
<dbReference type="SUPFAM" id="SSF52009">
    <property type="entry name" value="Phosphohistidine domain"/>
    <property type="match status" value="1"/>
</dbReference>
<dbReference type="NCBIfam" id="NF004491">
    <property type="entry name" value="PRK05826.1"/>
    <property type="match status" value="1"/>
</dbReference>
<dbReference type="GO" id="GO:0005524">
    <property type="term" value="F:ATP binding"/>
    <property type="evidence" value="ECO:0007669"/>
    <property type="project" value="UniProtKB-KW"/>
</dbReference>
<evidence type="ECO:0000256" key="6">
    <source>
        <dbReference type="ARBA" id="ARBA00012142"/>
    </source>
</evidence>
<comment type="similarity">
    <text evidence="4">In the C-terminal section; belongs to the PEP-utilizing enzyme family.</text>
</comment>
<evidence type="ECO:0000259" key="20">
    <source>
        <dbReference type="Pfam" id="PF00391"/>
    </source>
</evidence>
<dbReference type="PRINTS" id="PR01050">
    <property type="entry name" value="PYRUVTKNASE"/>
</dbReference>
<evidence type="ECO:0000313" key="22">
    <source>
        <dbReference type="EMBL" id="HIU47248.1"/>
    </source>
</evidence>
<evidence type="ECO:0000256" key="15">
    <source>
        <dbReference type="ARBA" id="ARBA00023152"/>
    </source>
</evidence>
<dbReference type="InterPro" id="IPR015795">
    <property type="entry name" value="Pyrv_Knase_C"/>
</dbReference>
<feature type="domain" description="PEP-utilising enzyme mobile" evidence="20">
    <location>
        <begin position="505"/>
        <end position="575"/>
    </location>
</feature>
<dbReference type="PANTHER" id="PTHR11817">
    <property type="entry name" value="PYRUVATE KINASE"/>
    <property type="match status" value="1"/>
</dbReference>
<dbReference type="Gene3D" id="3.40.1380.20">
    <property type="entry name" value="Pyruvate kinase, C-terminal domain"/>
    <property type="match status" value="1"/>
</dbReference>
<dbReference type="Pfam" id="PF00391">
    <property type="entry name" value="PEP-utilizers"/>
    <property type="match status" value="1"/>
</dbReference>
<dbReference type="FunFam" id="2.40.33.10:FF:000001">
    <property type="entry name" value="Pyruvate kinase"/>
    <property type="match status" value="1"/>
</dbReference>
<dbReference type="SUPFAM" id="SSF52935">
    <property type="entry name" value="PK C-terminal domain-like"/>
    <property type="match status" value="1"/>
</dbReference>
<dbReference type="Pfam" id="PF02887">
    <property type="entry name" value="PK_C"/>
    <property type="match status" value="1"/>
</dbReference>
<evidence type="ECO:0000259" key="19">
    <source>
        <dbReference type="Pfam" id="PF00224"/>
    </source>
</evidence>
<sequence length="585" mass="63064">MRKTKIICTIGPASRSEQMLRALIDAGMNVARLNMSHGDHASHGETIELLKRLRAEKGVPLAIMLDTKGPEIRLRNFEGDSVQLEPGQKFTLICGEDIPGTKDYACITYDNLCKDVSQDSRILIDDGLVEMTVEEIDRNRIICNVLNGGVISNHKGINVPGVKLNLPAVTERDVDDIKFGCKMGIDLIAASFVRKAADVLELRHVIEETGSEDVQIYAKIENEEGVQNVDEIITLADGLMVARGDLGVEVPIQEVPLIQKNMISKCNHLGKPVITATQMLDSMIRNPRPTRAEVSDVANSILDGTDCIMLSGETASGRYPLEALKTMVRIANHTEAHRNSEPKGVQESFDVNFSITNAVSYACTTIAADLNAAAIITPTHRGSTARKVSKYRPACTLIATTENQRVYNQLACVWGVMSLLVQHSDNTDEMVSRSIDAALAHGFLNVGDVAIITAGVPVGMSGTTNLIKVHVIGDVLLRGRGIGDEPVVGRVCVAHTLAEAASNFTPGDILVAKQTDNSFLPYLRRASGVIVECEGSACHASIAALTLEIPVIHSAENACSVLRTGTTITLDPMSGYVYNGEAHNV</sequence>
<comment type="pathway">
    <text evidence="3 18">Carbohydrate degradation; glycolysis; pyruvate from D-glyceraldehyde 3-phosphate: step 5/5.</text>
</comment>
<comment type="cofactor">
    <cofactor evidence="2">
        <name>K(+)</name>
        <dbReference type="ChEBI" id="CHEBI:29103"/>
    </cofactor>
</comment>
<keyword evidence="15 18" id="KW-0324">Glycolysis</keyword>
<evidence type="ECO:0000313" key="23">
    <source>
        <dbReference type="Proteomes" id="UP000824123"/>
    </source>
</evidence>
<comment type="cofactor">
    <cofactor evidence="1">
        <name>Mg(2+)</name>
        <dbReference type="ChEBI" id="CHEBI:18420"/>
    </cofactor>
</comment>
<dbReference type="SUPFAM" id="SSF50800">
    <property type="entry name" value="PK beta-barrel domain-like"/>
    <property type="match status" value="1"/>
</dbReference>
<dbReference type="InterPro" id="IPR015813">
    <property type="entry name" value="Pyrv/PenolPyrv_kinase-like_dom"/>
</dbReference>
<dbReference type="Pfam" id="PF00224">
    <property type="entry name" value="PK"/>
    <property type="match status" value="1"/>
</dbReference>
<dbReference type="Proteomes" id="UP000824123">
    <property type="component" value="Unassembled WGS sequence"/>
</dbReference>
<dbReference type="Gene3D" id="3.20.20.60">
    <property type="entry name" value="Phosphoenolpyruvate-binding domains"/>
    <property type="match status" value="1"/>
</dbReference>
<keyword evidence="12" id="KW-0067">ATP-binding</keyword>
<dbReference type="AlphaFoldDB" id="A0A9D1LSH8"/>
<evidence type="ECO:0000256" key="14">
    <source>
        <dbReference type="ARBA" id="ARBA00022958"/>
    </source>
</evidence>
<evidence type="ECO:0000256" key="7">
    <source>
        <dbReference type="ARBA" id="ARBA00018587"/>
    </source>
</evidence>
<dbReference type="InterPro" id="IPR011037">
    <property type="entry name" value="Pyrv_Knase-like_insert_dom_sf"/>
</dbReference>
<evidence type="ECO:0000256" key="3">
    <source>
        <dbReference type="ARBA" id="ARBA00004997"/>
    </source>
</evidence>
<evidence type="ECO:0000256" key="4">
    <source>
        <dbReference type="ARBA" id="ARBA00006237"/>
    </source>
</evidence>
<evidence type="ECO:0000256" key="10">
    <source>
        <dbReference type="ARBA" id="ARBA00022741"/>
    </source>
</evidence>
<keyword evidence="8 18" id="KW-0808">Transferase</keyword>
<dbReference type="InterPro" id="IPR015806">
    <property type="entry name" value="Pyrv_Knase_insert_dom_sf"/>
</dbReference>
<protein>
    <recommendedName>
        <fullName evidence="7 17">Pyruvate kinase</fullName>
        <ecNumber evidence="6 17">2.7.1.40</ecNumber>
    </recommendedName>
</protein>
<dbReference type="InterPro" id="IPR001697">
    <property type="entry name" value="Pyr_Knase"/>
</dbReference>
<dbReference type="FunFam" id="3.20.20.60:FF:000001">
    <property type="entry name" value="Pyruvate kinase"/>
    <property type="match status" value="1"/>
</dbReference>
<evidence type="ECO:0000256" key="12">
    <source>
        <dbReference type="ARBA" id="ARBA00022840"/>
    </source>
</evidence>
<feature type="domain" description="Pyruvate kinase barrel" evidence="19">
    <location>
        <begin position="1"/>
        <end position="323"/>
    </location>
</feature>
<dbReference type="InterPro" id="IPR040442">
    <property type="entry name" value="Pyrv_kinase-like_dom_sf"/>
</dbReference>
<comment type="similarity">
    <text evidence="5 18">Belongs to the pyruvate kinase family.</text>
</comment>
<evidence type="ECO:0000259" key="21">
    <source>
        <dbReference type="Pfam" id="PF02887"/>
    </source>
</evidence>
<comment type="catalytic activity">
    <reaction evidence="18">
        <text>pyruvate + ATP = phosphoenolpyruvate + ADP + H(+)</text>
        <dbReference type="Rhea" id="RHEA:18157"/>
        <dbReference type="ChEBI" id="CHEBI:15361"/>
        <dbReference type="ChEBI" id="CHEBI:15378"/>
        <dbReference type="ChEBI" id="CHEBI:30616"/>
        <dbReference type="ChEBI" id="CHEBI:58702"/>
        <dbReference type="ChEBI" id="CHEBI:456216"/>
        <dbReference type="EC" id="2.7.1.40"/>
    </reaction>
</comment>
<keyword evidence="11 18" id="KW-0418">Kinase</keyword>
<keyword evidence="14" id="KW-0630">Potassium</keyword>
<dbReference type="GO" id="GO:0016301">
    <property type="term" value="F:kinase activity"/>
    <property type="evidence" value="ECO:0007669"/>
    <property type="project" value="UniProtKB-KW"/>
</dbReference>
<evidence type="ECO:0000256" key="17">
    <source>
        <dbReference type="NCBIfam" id="TIGR01064"/>
    </source>
</evidence>
<dbReference type="InterPro" id="IPR008279">
    <property type="entry name" value="PEP-util_enz_mobile_dom"/>
</dbReference>
<evidence type="ECO:0000256" key="18">
    <source>
        <dbReference type="RuleBase" id="RU000504"/>
    </source>
</evidence>
<evidence type="ECO:0000256" key="2">
    <source>
        <dbReference type="ARBA" id="ARBA00001958"/>
    </source>
</evidence>
<evidence type="ECO:0000256" key="16">
    <source>
        <dbReference type="ARBA" id="ARBA00023317"/>
    </source>
</evidence>
<evidence type="ECO:0000256" key="11">
    <source>
        <dbReference type="ARBA" id="ARBA00022777"/>
    </source>
</evidence>
<dbReference type="Gene3D" id="2.40.33.10">
    <property type="entry name" value="PK beta-barrel domain-like"/>
    <property type="match status" value="1"/>
</dbReference>
<reference evidence="22" key="1">
    <citation type="submission" date="2020-10" db="EMBL/GenBank/DDBJ databases">
        <authorList>
            <person name="Gilroy R."/>
        </authorList>
    </citation>
    <scope>NUCLEOTIDE SEQUENCE</scope>
    <source>
        <strain evidence="22">ChiSxjej2B14-8506</strain>
    </source>
</reference>
<dbReference type="Gene3D" id="3.50.30.10">
    <property type="entry name" value="Phosphohistidine domain"/>
    <property type="match status" value="1"/>
</dbReference>
<dbReference type="InterPro" id="IPR036918">
    <property type="entry name" value="Pyrv_Knase_C_sf"/>
</dbReference>
<evidence type="ECO:0000256" key="9">
    <source>
        <dbReference type="ARBA" id="ARBA00022723"/>
    </source>
</evidence>
<dbReference type="NCBIfam" id="TIGR01064">
    <property type="entry name" value="pyruv_kin"/>
    <property type="match status" value="1"/>
</dbReference>
<proteinExistence type="inferred from homology"/>
<evidence type="ECO:0000256" key="5">
    <source>
        <dbReference type="ARBA" id="ARBA00008663"/>
    </source>
</evidence>
<comment type="caution">
    <text evidence="22">The sequence shown here is derived from an EMBL/GenBank/DDBJ whole genome shotgun (WGS) entry which is preliminary data.</text>
</comment>
<accession>A0A9D1LSH8</accession>
<dbReference type="GO" id="GO:0030955">
    <property type="term" value="F:potassium ion binding"/>
    <property type="evidence" value="ECO:0007669"/>
    <property type="project" value="UniProtKB-UniRule"/>
</dbReference>
<evidence type="ECO:0000256" key="8">
    <source>
        <dbReference type="ARBA" id="ARBA00022679"/>
    </source>
</evidence>
<dbReference type="GO" id="GO:0004743">
    <property type="term" value="F:pyruvate kinase activity"/>
    <property type="evidence" value="ECO:0007669"/>
    <property type="project" value="UniProtKB-UniRule"/>
</dbReference>
<dbReference type="EC" id="2.7.1.40" evidence="6 17"/>
<dbReference type="NCBIfam" id="NF004978">
    <property type="entry name" value="PRK06354.1"/>
    <property type="match status" value="1"/>
</dbReference>
<dbReference type="GO" id="GO:0000287">
    <property type="term" value="F:magnesium ion binding"/>
    <property type="evidence" value="ECO:0007669"/>
    <property type="project" value="UniProtKB-UniRule"/>
</dbReference>
<feature type="domain" description="Pyruvate kinase C-terminal" evidence="21">
    <location>
        <begin position="357"/>
        <end position="470"/>
    </location>
</feature>
<evidence type="ECO:0000256" key="1">
    <source>
        <dbReference type="ARBA" id="ARBA00001946"/>
    </source>
</evidence>
<keyword evidence="13 18" id="KW-0460">Magnesium</keyword>
<name>A0A9D1LSH8_9FIRM</name>
<dbReference type="InterPro" id="IPR036637">
    <property type="entry name" value="Phosphohistidine_dom_sf"/>
</dbReference>
<keyword evidence="16 22" id="KW-0670">Pyruvate</keyword>
<dbReference type="InterPro" id="IPR015793">
    <property type="entry name" value="Pyrv_Knase_brl"/>
</dbReference>
<organism evidence="22 23">
    <name type="scientific">Candidatus Fimadaptatus faecigallinarum</name>
    <dbReference type="NCBI Taxonomy" id="2840814"/>
    <lineage>
        <taxon>Bacteria</taxon>
        <taxon>Bacillati</taxon>
        <taxon>Bacillota</taxon>
        <taxon>Clostridia</taxon>
        <taxon>Eubacteriales</taxon>
        <taxon>Candidatus Fimadaptatus</taxon>
    </lineage>
</organism>
<evidence type="ECO:0000256" key="13">
    <source>
        <dbReference type="ARBA" id="ARBA00022842"/>
    </source>
</evidence>
<dbReference type="SUPFAM" id="SSF51621">
    <property type="entry name" value="Phosphoenolpyruvate/pyruvate domain"/>
    <property type="match status" value="1"/>
</dbReference>
<keyword evidence="10" id="KW-0547">Nucleotide-binding</keyword>
<gene>
    <name evidence="22" type="primary">pyk</name>
    <name evidence="22" type="ORF">IAC59_08310</name>
</gene>
<reference evidence="22" key="2">
    <citation type="journal article" date="2021" name="PeerJ">
        <title>Extensive microbial diversity within the chicken gut microbiome revealed by metagenomics and culture.</title>
        <authorList>
            <person name="Gilroy R."/>
            <person name="Ravi A."/>
            <person name="Getino M."/>
            <person name="Pursley I."/>
            <person name="Horton D.L."/>
            <person name="Alikhan N.F."/>
            <person name="Baker D."/>
            <person name="Gharbi K."/>
            <person name="Hall N."/>
            <person name="Watson M."/>
            <person name="Adriaenssens E.M."/>
            <person name="Foster-Nyarko E."/>
            <person name="Jarju S."/>
            <person name="Secka A."/>
            <person name="Antonio M."/>
            <person name="Oren A."/>
            <person name="Chaudhuri R.R."/>
            <person name="La Ragione R."/>
            <person name="Hildebrand F."/>
            <person name="Pallen M.J."/>
        </authorList>
    </citation>
    <scope>NUCLEOTIDE SEQUENCE</scope>
    <source>
        <strain evidence="22">ChiSxjej2B14-8506</strain>
    </source>
</reference>